<evidence type="ECO:0000313" key="3">
    <source>
        <dbReference type="Proteomes" id="UP000335636"/>
    </source>
</evidence>
<dbReference type="Gene3D" id="3.90.190.10">
    <property type="entry name" value="Protein tyrosine phosphatase superfamily"/>
    <property type="match status" value="1"/>
</dbReference>
<dbReference type="InterPro" id="IPR029021">
    <property type="entry name" value="Prot-tyrosine_phosphatase-like"/>
</dbReference>
<gene>
    <name evidence="1" type="ORF">GHT09_017844</name>
    <name evidence="2" type="ORF">MONAX_5E037380</name>
</gene>
<reference evidence="1" key="2">
    <citation type="submission" date="2020-08" db="EMBL/GenBank/DDBJ databases">
        <authorList>
            <person name="Shumante A."/>
            <person name="Zimin A.V."/>
            <person name="Puiu D."/>
            <person name="Salzberg S.L."/>
        </authorList>
    </citation>
    <scope>NUCLEOTIDE SEQUENCE</scope>
    <source>
        <strain evidence="1">WC2-LM</strain>
        <tissue evidence="1">Liver</tissue>
    </source>
</reference>
<name>A0A5E4CJX8_MARMO</name>
<dbReference type="AlphaFoldDB" id="A0A5E4CJX8"/>
<dbReference type="Proteomes" id="UP000662637">
    <property type="component" value="Unassembled WGS sequence"/>
</dbReference>
<evidence type="ECO:0000313" key="2">
    <source>
        <dbReference type="EMBL" id="VTJ82146.1"/>
    </source>
</evidence>
<organism evidence="2 3">
    <name type="scientific">Marmota monax</name>
    <name type="common">Woodchuck</name>
    <dbReference type="NCBI Taxonomy" id="9995"/>
    <lineage>
        <taxon>Eukaryota</taxon>
        <taxon>Metazoa</taxon>
        <taxon>Chordata</taxon>
        <taxon>Craniata</taxon>
        <taxon>Vertebrata</taxon>
        <taxon>Euteleostomi</taxon>
        <taxon>Mammalia</taxon>
        <taxon>Eutheria</taxon>
        <taxon>Euarchontoglires</taxon>
        <taxon>Glires</taxon>
        <taxon>Rodentia</taxon>
        <taxon>Sciuromorpha</taxon>
        <taxon>Sciuridae</taxon>
        <taxon>Xerinae</taxon>
        <taxon>Marmotini</taxon>
        <taxon>Marmota</taxon>
    </lineage>
</organism>
<protein>
    <submittedName>
        <fullName evidence="2">Uncharacterized protein</fullName>
    </submittedName>
</protein>
<proteinExistence type="predicted"/>
<reference evidence="2 3" key="1">
    <citation type="submission" date="2019-04" db="EMBL/GenBank/DDBJ databases">
        <authorList>
            <person name="Alioto T."/>
            <person name="Alioto T."/>
        </authorList>
    </citation>
    <scope>NUCLEOTIDE SEQUENCE [LARGE SCALE GENOMIC DNA]</scope>
</reference>
<dbReference type="EMBL" id="CABDUW010001502">
    <property type="protein sequence ID" value="VTJ82146.1"/>
    <property type="molecule type" value="Genomic_DNA"/>
</dbReference>
<evidence type="ECO:0000313" key="1">
    <source>
        <dbReference type="EMBL" id="KAF7470873.1"/>
    </source>
</evidence>
<sequence length="93" mass="10854">MESFHLHCSSTGAALHRRRGPLEILQFLYFHGAFHAAWRDMLHALGITVLLNVSSECPNHMQGCYQYKRIWWKTTTSPTWAPGSWKPWSRTVR</sequence>
<dbReference type="SUPFAM" id="SSF52799">
    <property type="entry name" value="(Phosphotyrosine protein) phosphatases II"/>
    <property type="match status" value="1"/>
</dbReference>
<dbReference type="EMBL" id="WJEC01006922">
    <property type="protein sequence ID" value="KAF7470873.1"/>
    <property type="molecule type" value="Genomic_DNA"/>
</dbReference>
<accession>A0A5E4CJX8</accession>
<keyword evidence="3" id="KW-1185">Reference proteome</keyword>
<dbReference type="Proteomes" id="UP000335636">
    <property type="component" value="Unassembled WGS sequence"/>
</dbReference>